<keyword evidence="1" id="KW-0812">Transmembrane</keyword>
<evidence type="ECO:0000256" key="1">
    <source>
        <dbReference type="SAM" id="Phobius"/>
    </source>
</evidence>
<evidence type="ECO:0000313" key="2">
    <source>
        <dbReference type="EMBL" id="KAF7141931.1"/>
    </source>
</evidence>
<gene>
    <name evidence="2" type="ORF">RHSIM_Rhsim06G0141600</name>
</gene>
<name>A0A834LLZ3_RHOSS</name>
<sequence>MMVLLTFCGKSRRAVEAEGRKLTAEISGFVGKILITEGNAVAFVCAVFGYFALVRRSRGEVVMRLNGLRDIVVSYHDSNSSLYRVYRA</sequence>
<protein>
    <submittedName>
        <fullName evidence="2">Uncharacterized protein</fullName>
    </submittedName>
</protein>
<keyword evidence="1" id="KW-0472">Membrane</keyword>
<reference evidence="2" key="1">
    <citation type="submission" date="2019-11" db="EMBL/GenBank/DDBJ databases">
        <authorList>
            <person name="Liu Y."/>
            <person name="Hou J."/>
            <person name="Li T.-Q."/>
            <person name="Guan C.-H."/>
            <person name="Wu X."/>
            <person name="Wu H.-Z."/>
            <person name="Ling F."/>
            <person name="Zhang R."/>
            <person name="Shi X.-G."/>
            <person name="Ren J.-P."/>
            <person name="Chen E.-F."/>
            <person name="Sun J.-M."/>
        </authorList>
    </citation>
    <scope>NUCLEOTIDE SEQUENCE</scope>
    <source>
        <strain evidence="2">Adult_tree_wgs_1</strain>
        <tissue evidence="2">Leaves</tissue>
    </source>
</reference>
<proteinExistence type="predicted"/>
<keyword evidence="3" id="KW-1185">Reference proteome</keyword>
<dbReference type="PANTHER" id="PTHR34656:SF1">
    <property type="entry name" value="PYRROLINE-5-CARBOXYLATE REDUCTASE"/>
    <property type="match status" value="1"/>
</dbReference>
<comment type="caution">
    <text evidence="2">The sequence shown here is derived from an EMBL/GenBank/DDBJ whole genome shotgun (WGS) entry which is preliminary data.</text>
</comment>
<dbReference type="Proteomes" id="UP000626092">
    <property type="component" value="Unassembled WGS sequence"/>
</dbReference>
<accession>A0A834LLZ3</accession>
<organism evidence="2 3">
    <name type="scientific">Rhododendron simsii</name>
    <name type="common">Sims's rhododendron</name>
    <dbReference type="NCBI Taxonomy" id="118357"/>
    <lineage>
        <taxon>Eukaryota</taxon>
        <taxon>Viridiplantae</taxon>
        <taxon>Streptophyta</taxon>
        <taxon>Embryophyta</taxon>
        <taxon>Tracheophyta</taxon>
        <taxon>Spermatophyta</taxon>
        <taxon>Magnoliopsida</taxon>
        <taxon>eudicotyledons</taxon>
        <taxon>Gunneridae</taxon>
        <taxon>Pentapetalae</taxon>
        <taxon>asterids</taxon>
        <taxon>Ericales</taxon>
        <taxon>Ericaceae</taxon>
        <taxon>Ericoideae</taxon>
        <taxon>Rhodoreae</taxon>
        <taxon>Rhododendron</taxon>
    </lineage>
</organism>
<dbReference type="OrthoDB" id="1929829at2759"/>
<feature type="transmembrane region" description="Helical" evidence="1">
    <location>
        <begin position="29"/>
        <end position="54"/>
    </location>
</feature>
<dbReference type="AlphaFoldDB" id="A0A834LLZ3"/>
<keyword evidence="1" id="KW-1133">Transmembrane helix</keyword>
<dbReference type="PANTHER" id="PTHR34656">
    <property type="entry name" value="PYRROLINE-5-CARBOXYLATE REDUCTASE"/>
    <property type="match status" value="1"/>
</dbReference>
<dbReference type="EMBL" id="WJXA01000006">
    <property type="protein sequence ID" value="KAF7141931.1"/>
    <property type="molecule type" value="Genomic_DNA"/>
</dbReference>
<evidence type="ECO:0000313" key="3">
    <source>
        <dbReference type="Proteomes" id="UP000626092"/>
    </source>
</evidence>